<dbReference type="CDD" id="cd13578">
    <property type="entry name" value="PBP2_Bug27"/>
    <property type="match status" value="1"/>
</dbReference>
<dbReference type="PANTHER" id="PTHR42928">
    <property type="entry name" value="TRICARBOXYLATE-BINDING PROTEIN"/>
    <property type="match status" value="1"/>
</dbReference>
<dbReference type="PIRSF" id="PIRSF017082">
    <property type="entry name" value="YflP"/>
    <property type="match status" value="1"/>
</dbReference>
<sequence>MHYLIKALKSLCVLLCVSSLIAPAQAATWPKNPIRIIVTFTPGGAPDILARVLAQSWQKSLGVPVLVENKPGYGGNIGAELVAKSEADGYTLLIGTVGIHAINGALYEKMAFDPIKDFTPISFLASTPNVLIVNKQLGISNLHQLIEYAKANPNQLTYGSSGAGTSLHMSGELLQEMAGIQMRHIPYKGRAQSLPDLVSGRISLLFDNLSSSLPLIQSGDVVALGVTTLKRSPAAPDIPTLAEQGLPGFEATSWFCLMAPANLPPALVRRLNTLTRNTLNQPEVRQKLLASALEPAPASPQELSKLIQSESVKWGRLVQKAGLKLEP</sequence>
<dbReference type="EMBL" id="CP030085">
    <property type="protein sequence ID" value="AWW49927.1"/>
    <property type="molecule type" value="Genomic_DNA"/>
</dbReference>
<dbReference type="Proteomes" id="UP000248592">
    <property type="component" value="Chromosome"/>
</dbReference>
<dbReference type="Gene3D" id="3.40.190.150">
    <property type="entry name" value="Bordetella uptake gene, domain 1"/>
    <property type="match status" value="1"/>
</dbReference>
<dbReference type="InterPro" id="IPR005064">
    <property type="entry name" value="BUG"/>
</dbReference>
<gene>
    <name evidence="3" type="ORF">Pas1_05780</name>
</gene>
<accession>A0A2Z4JT09</accession>
<dbReference type="Pfam" id="PF03401">
    <property type="entry name" value="TctC"/>
    <property type="match status" value="1"/>
</dbReference>
<comment type="similarity">
    <text evidence="1">Belongs to the UPF0065 (bug) family.</text>
</comment>
<name>A0A2Z4JT09_9BURK</name>
<feature type="chain" id="PRO_5016410387" evidence="2">
    <location>
        <begin position="27"/>
        <end position="327"/>
    </location>
</feature>
<dbReference type="InterPro" id="IPR042100">
    <property type="entry name" value="Bug_dom1"/>
</dbReference>
<dbReference type="RefSeq" id="WP_112294743.1">
    <property type="nucleotide sequence ID" value="NZ_CBCSBS010000001.1"/>
</dbReference>
<organism evidence="3 4">
    <name type="scientific">Polynucleobacter paneuropaeus</name>
    <dbReference type="NCBI Taxonomy" id="2527775"/>
    <lineage>
        <taxon>Bacteria</taxon>
        <taxon>Pseudomonadati</taxon>
        <taxon>Pseudomonadota</taxon>
        <taxon>Betaproteobacteria</taxon>
        <taxon>Burkholderiales</taxon>
        <taxon>Burkholderiaceae</taxon>
        <taxon>Polynucleobacter</taxon>
    </lineage>
</organism>
<feature type="signal peptide" evidence="2">
    <location>
        <begin position="1"/>
        <end position="26"/>
    </location>
</feature>
<reference evidence="4" key="1">
    <citation type="submission" date="2018-06" db="EMBL/GenBank/DDBJ databases">
        <title>Description of a new Polynucleobacter species.</title>
        <authorList>
            <person name="Hahn M.W."/>
        </authorList>
    </citation>
    <scope>NUCLEOTIDE SEQUENCE [LARGE SCALE GENOMIC DNA]</scope>
    <source>
        <strain evidence="4">MG-25-Pas1-D2</strain>
    </source>
</reference>
<evidence type="ECO:0000256" key="1">
    <source>
        <dbReference type="ARBA" id="ARBA00006987"/>
    </source>
</evidence>
<keyword evidence="2" id="KW-0732">Signal</keyword>
<evidence type="ECO:0000256" key="2">
    <source>
        <dbReference type="SAM" id="SignalP"/>
    </source>
</evidence>
<dbReference type="Gene3D" id="3.40.190.10">
    <property type="entry name" value="Periplasmic binding protein-like II"/>
    <property type="match status" value="1"/>
</dbReference>
<proteinExistence type="inferred from homology"/>
<dbReference type="SUPFAM" id="SSF53850">
    <property type="entry name" value="Periplasmic binding protein-like II"/>
    <property type="match status" value="1"/>
</dbReference>
<dbReference type="AlphaFoldDB" id="A0A2Z4JT09"/>
<evidence type="ECO:0000313" key="3">
    <source>
        <dbReference type="EMBL" id="AWW49927.1"/>
    </source>
</evidence>
<protein>
    <submittedName>
        <fullName evidence="3">Tripartite tricarboxylate transporter substrate binding protein</fullName>
    </submittedName>
</protein>
<evidence type="ECO:0000313" key="4">
    <source>
        <dbReference type="Proteomes" id="UP000248592"/>
    </source>
</evidence>
<dbReference type="PANTHER" id="PTHR42928:SF5">
    <property type="entry name" value="BLR1237 PROTEIN"/>
    <property type="match status" value="1"/>
</dbReference>